<feature type="transmembrane region" description="Helical" evidence="2">
    <location>
        <begin position="6"/>
        <end position="31"/>
    </location>
</feature>
<gene>
    <name evidence="3" type="ORF">ElyMa_005833200</name>
</gene>
<dbReference type="Proteomes" id="UP000762676">
    <property type="component" value="Unassembled WGS sequence"/>
</dbReference>
<comment type="caution">
    <text evidence="3">The sequence shown here is derived from an EMBL/GenBank/DDBJ whole genome shotgun (WGS) entry which is preliminary data.</text>
</comment>
<evidence type="ECO:0000313" key="3">
    <source>
        <dbReference type="EMBL" id="GFR77810.1"/>
    </source>
</evidence>
<name>A0AAV4FZT4_9GAST</name>
<dbReference type="AlphaFoldDB" id="A0AAV4FZT4"/>
<protein>
    <submittedName>
        <fullName evidence="3">Uncharacterized protein</fullName>
    </submittedName>
</protein>
<keyword evidence="2" id="KW-0472">Membrane</keyword>
<keyword evidence="4" id="KW-1185">Reference proteome</keyword>
<feature type="region of interest" description="Disordered" evidence="1">
    <location>
        <begin position="97"/>
        <end position="116"/>
    </location>
</feature>
<dbReference type="EMBL" id="BMAT01011720">
    <property type="protein sequence ID" value="GFR77810.1"/>
    <property type="molecule type" value="Genomic_DNA"/>
</dbReference>
<sequence length="116" mass="13251">MSIIIITLMTIVNIILNIIIIAATTITTLIMNRITTMLIMLLKLSMHFSGIHNGKEAGHERHGTDVYRRKWHCLERLGSIKKACPEQELLLLGMKSIHDDDDDDEDDDDNIKQIKI</sequence>
<evidence type="ECO:0000313" key="4">
    <source>
        <dbReference type="Proteomes" id="UP000762676"/>
    </source>
</evidence>
<reference evidence="3 4" key="1">
    <citation type="journal article" date="2021" name="Elife">
        <title>Chloroplast acquisition without the gene transfer in kleptoplastic sea slugs, Plakobranchus ocellatus.</title>
        <authorList>
            <person name="Maeda T."/>
            <person name="Takahashi S."/>
            <person name="Yoshida T."/>
            <person name="Shimamura S."/>
            <person name="Takaki Y."/>
            <person name="Nagai Y."/>
            <person name="Toyoda A."/>
            <person name="Suzuki Y."/>
            <person name="Arimoto A."/>
            <person name="Ishii H."/>
            <person name="Satoh N."/>
            <person name="Nishiyama T."/>
            <person name="Hasebe M."/>
            <person name="Maruyama T."/>
            <person name="Minagawa J."/>
            <person name="Obokata J."/>
            <person name="Shigenobu S."/>
        </authorList>
    </citation>
    <scope>NUCLEOTIDE SEQUENCE [LARGE SCALE GENOMIC DNA]</scope>
</reference>
<feature type="compositionally biased region" description="Acidic residues" evidence="1">
    <location>
        <begin position="99"/>
        <end position="109"/>
    </location>
</feature>
<keyword evidence="2" id="KW-0812">Transmembrane</keyword>
<accession>A0AAV4FZT4</accession>
<proteinExistence type="predicted"/>
<organism evidence="3 4">
    <name type="scientific">Elysia marginata</name>
    <dbReference type="NCBI Taxonomy" id="1093978"/>
    <lineage>
        <taxon>Eukaryota</taxon>
        <taxon>Metazoa</taxon>
        <taxon>Spiralia</taxon>
        <taxon>Lophotrochozoa</taxon>
        <taxon>Mollusca</taxon>
        <taxon>Gastropoda</taxon>
        <taxon>Heterobranchia</taxon>
        <taxon>Euthyneura</taxon>
        <taxon>Panpulmonata</taxon>
        <taxon>Sacoglossa</taxon>
        <taxon>Placobranchoidea</taxon>
        <taxon>Plakobranchidae</taxon>
        <taxon>Elysia</taxon>
    </lineage>
</organism>
<evidence type="ECO:0000256" key="2">
    <source>
        <dbReference type="SAM" id="Phobius"/>
    </source>
</evidence>
<keyword evidence="2" id="KW-1133">Transmembrane helix</keyword>
<evidence type="ECO:0000256" key="1">
    <source>
        <dbReference type="SAM" id="MobiDB-lite"/>
    </source>
</evidence>